<feature type="transmembrane region" description="Helical" evidence="8">
    <location>
        <begin position="223"/>
        <end position="241"/>
    </location>
</feature>
<reference evidence="10 11" key="1">
    <citation type="journal article" date="2009" name="Infect. Immun.">
        <title>Comparative genomics reveal extensive transposon-mediated genomic plasticity and diversity among potential effector proteins within the genus Coxiella.</title>
        <authorList>
            <person name="Beare P.A."/>
            <person name="Unsworth N."/>
            <person name="Andoh M."/>
            <person name="Voth D.E."/>
            <person name="Omsland A."/>
            <person name="Gilk S.D."/>
            <person name="Williams K.P."/>
            <person name="Sobral B.W."/>
            <person name="Kupko J.J.III."/>
            <person name="Porcella S.F."/>
            <person name="Samuel J.E."/>
            <person name="Heinzen R.A."/>
        </authorList>
    </citation>
    <scope>NUCLEOTIDE SEQUENCE [LARGE SCALE GENOMIC DNA]</scope>
    <source>
        <strain evidence="10 11">Dugway 5J108-111</strain>
    </source>
</reference>
<evidence type="ECO:0000313" key="10">
    <source>
        <dbReference type="EMBL" id="ABS76831.1"/>
    </source>
</evidence>
<organism evidence="10 11">
    <name type="scientific">Coxiella burnetii (strain Dugway 5J108-111)</name>
    <dbReference type="NCBI Taxonomy" id="434922"/>
    <lineage>
        <taxon>Bacteria</taxon>
        <taxon>Pseudomonadati</taxon>
        <taxon>Pseudomonadota</taxon>
        <taxon>Gammaproteobacteria</taxon>
        <taxon>Legionellales</taxon>
        <taxon>Coxiellaceae</taxon>
        <taxon>Coxiella</taxon>
    </lineage>
</organism>
<evidence type="ECO:0000256" key="1">
    <source>
        <dbReference type="ARBA" id="ARBA00004651"/>
    </source>
</evidence>
<dbReference type="PANTHER" id="PTHR33908:SF11">
    <property type="entry name" value="MEMBRANE PROTEIN"/>
    <property type="match status" value="1"/>
</dbReference>
<feature type="transmembrane region" description="Helical" evidence="8">
    <location>
        <begin position="441"/>
        <end position="460"/>
    </location>
</feature>
<feature type="transmembrane region" description="Helical" evidence="8">
    <location>
        <begin position="178"/>
        <end position="202"/>
    </location>
</feature>
<proteinExistence type="predicted"/>
<keyword evidence="4" id="KW-0808">Transferase</keyword>
<accession>A9KF03</accession>
<dbReference type="GO" id="GO:0016763">
    <property type="term" value="F:pentosyltransferase activity"/>
    <property type="evidence" value="ECO:0007669"/>
    <property type="project" value="TreeGrafter"/>
</dbReference>
<keyword evidence="2" id="KW-1003">Cell membrane</keyword>
<evidence type="ECO:0000256" key="4">
    <source>
        <dbReference type="ARBA" id="ARBA00022679"/>
    </source>
</evidence>
<evidence type="ECO:0000256" key="8">
    <source>
        <dbReference type="SAM" id="Phobius"/>
    </source>
</evidence>
<evidence type="ECO:0000256" key="6">
    <source>
        <dbReference type="ARBA" id="ARBA00022989"/>
    </source>
</evidence>
<dbReference type="EMBL" id="CP000733">
    <property type="protein sequence ID" value="ABS76831.1"/>
    <property type="molecule type" value="Genomic_DNA"/>
</dbReference>
<name>A9KF03_COXBN</name>
<keyword evidence="5 8" id="KW-0812">Transmembrane</keyword>
<dbReference type="Proteomes" id="UP000008555">
    <property type="component" value="Chromosome"/>
</dbReference>
<keyword evidence="7 8" id="KW-0472">Membrane</keyword>
<feature type="transmembrane region" description="Helical" evidence="8">
    <location>
        <begin position="154"/>
        <end position="172"/>
    </location>
</feature>
<evidence type="ECO:0000256" key="2">
    <source>
        <dbReference type="ARBA" id="ARBA00022475"/>
    </source>
</evidence>
<dbReference type="InterPro" id="IPR038731">
    <property type="entry name" value="RgtA/B/C-like"/>
</dbReference>
<feature type="domain" description="Glycosyltransferase RgtA/B/C/D-like" evidence="9">
    <location>
        <begin position="80"/>
        <end position="234"/>
    </location>
</feature>
<dbReference type="GO" id="GO:0009103">
    <property type="term" value="P:lipopolysaccharide biosynthetic process"/>
    <property type="evidence" value="ECO:0007669"/>
    <property type="project" value="UniProtKB-ARBA"/>
</dbReference>
<dbReference type="HOGENOM" id="CLU_571941_0_0_6"/>
<evidence type="ECO:0000256" key="3">
    <source>
        <dbReference type="ARBA" id="ARBA00022676"/>
    </source>
</evidence>
<keyword evidence="3" id="KW-0328">Glycosyltransferase</keyword>
<dbReference type="RefSeq" id="WP_011996385.1">
    <property type="nucleotide sequence ID" value="NC_009727.1"/>
</dbReference>
<sequence length="482" mass="55589">MKEALPGKTALFALAYKPFLLNQQWILPSIIFFSLLFKLSLFFICYHGNIYQIIRPDSFDYLTPAKTLLLHGNYGDLFERTPGYPTFITIIFALFGQHLTAIVIAQILLSSLLIIEAYYIAYRLFSLSAAYLSAFLIAFNFLLLSYTLVILTELLFAIVIGFTFLIGTYLFSSRSYKLGLIFSLGLTLAFATFIRPISYYLIFPVAIGTTIYFIRNRFPWKKIIMGLLLLTAPSLVMVGGWQVRNKLHFNTFAYSNIMAFNLYWNYMGDIIQKPKDPPPKNVKALIEKLKEQGPLSPAEKTKFMAKTALAFLIKHPVALVKQMIAGFPRLMLGSDASFARFFSPGINYLVFKHKKQDLWHFRISKLLKNNSWGEFFSVVVAAPTRFFLFFTYFFVAIALLTLFKFKLNENYFSHLFLLGCTLYFIILSSSAVSTARFRTPFELLIVIYASYGGIYSFRWIKRKFFDFNPHRYPADRSIKVNE</sequence>
<feature type="transmembrane region" description="Helical" evidence="8">
    <location>
        <begin position="120"/>
        <end position="142"/>
    </location>
</feature>
<dbReference type="KEGG" id="cbd:CBUD_0062"/>
<comment type="subcellular location">
    <subcellularLocation>
        <location evidence="1">Cell membrane</location>
        <topology evidence="1">Multi-pass membrane protein</topology>
    </subcellularLocation>
</comment>
<evidence type="ECO:0000313" key="11">
    <source>
        <dbReference type="Proteomes" id="UP000008555"/>
    </source>
</evidence>
<dbReference type="PANTHER" id="PTHR33908">
    <property type="entry name" value="MANNOSYLTRANSFERASE YKCB-RELATED"/>
    <property type="match status" value="1"/>
</dbReference>
<evidence type="ECO:0000256" key="7">
    <source>
        <dbReference type="ARBA" id="ARBA00023136"/>
    </source>
</evidence>
<evidence type="ECO:0000256" key="5">
    <source>
        <dbReference type="ARBA" id="ARBA00022692"/>
    </source>
</evidence>
<evidence type="ECO:0000259" key="9">
    <source>
        <dbReference type="Pfam" id="PF13231"/>
    </source>
</evidence>
<dbReference type="InterPro" id="IPR050297">
    <property type="entry name" value="LipidA_mod_glycosyltrf_83"/>
</dbReference>
<dbReference type="GO" id="GO:0005886">
    <property type="term" value="C:plasma membrane"/>
    <property type="evidence" value="ECO:0007669"/>
    <property type="project" value="UniProtKB-SubCell"/>
</dbReference>
<keyword evidence="6 8" id="KW-1133">Transmembrane helix</keyword>
<dbReference type="AlphaFoldDB" id="A9KF03"/>
<protein>
    <submittedName>
        <fullName evidence="10">Hypothetical membrane spanning protein</fullName>
    </submittedName>
</protein>
<feature type="transmembrane region" description="Helical" evidence="8">
    <location>
        <begin position="87"/>
        <end position="114"/>
    </location>
</feature>
<feature type="transmembrane region" description="Helical" evidence="8">
    <location>
        <begin position="415"/>
        <end position="435"/>
    </location>
</feature>
<gene>
    <name evidence="10" type="ordered locus">CBUD_0062</name>
</gene>
<feature type="transmembrane region" description="Helical" evidence="8">
    <location>
        <begin position="375"/>
        <end position="403"/>
    </location>
</feature>
<feature type="transmembrane region" description="Helical" evidence="8">
    <location>
        <begin position="25"/>
        <end position="46"/>
    </location>
</feature>
<dbReference type="Pfam" id="PF13231">
    <property type="entry name" value="PMT_2"/>
    <property type="match status" value="1"/>
</dbReference>
<feature type="transmembrane region" description="Helical" evidence="8">
    <location>
        <begin position="247"/>
        <end position="266"/>
    </location>
</feature>